<dbReference type="GO" id="GO:0008745">
    <property type="term" value="F:N-acetylmuramoyl-L-alanine amidase activity"/>
    <property type="evidence" value="ECO:0007669"/>
    <property type="project" value="UniProtKB-EC"/>
</dbReference>
<evidence type="ECO:0000313" key="8">
    <source>
        <dbReference type="EMBL" id="ACS86059.1"/>
    </source>
</evidence>
<dbReference type="InterPro" id="IPR036366">
    <property type="entry name" value="PGBDSf"/>
</dbReference>
<dbReference type="AlphaFoldDB" id="C6C7W7"/>
<accession>C6C7W7</accession>
<dbReference type="InterPro" id="IPR002502">
    <property type="entry name" value="Amidase_domain"/>
</dbReference>
<dbReference type="InterPro" id="IPR036505">
    <property type="entry name" value="Amidase/PGRP_sf"/>
</dbReference>
<sequence length="280" mass="31236">MNMMRRLITAALLLTMLSGCQMSDSRTDEGRYVLEQAVKARSHSSRVQFLVIHYTVGSFPQALQVLTEDEVSAHYLIPAVPPLYHSKPMAWQLVPESQSAWHAGVSHWRGYSHLNQVSIGIELENPGQRDTASGAEWTPYPASQIALVADLARDIIRRYAIAPPNVVAHSDIAPQRKTDPGPLFPWQALAEQGIGAWPDPERVAFYLQGRAPHAAVDRRTLLEKLGRYGYEVTEGMSARQQQRVIAAFQMHFRPQRADGQPDAETDAMVDALLEKYGASR</sequence>
<dbReference type="GO" id="GO:0009254">
    <property type="term" value="P:peptidoglycan turnover"/>
    <property type="evidence" value="ECO:0007669"/>
    <property type="project" value="TreeGrafter"/>
</dbReference>
<dbReference type="EC" id="3.5.1.28" evidence="3"/>
<dbReference type="eggNOG" id="COG3023">
    <property type="taxonomic scope" value="Bacteria"/>
</dbReference>
<reference evidence="8" key="1">
    <citation type="submission" date="2009-06" db="EMBL/GenBank/DDBJ databases">
        <title>Complete sequence of Dickeya dadantii Ech703.</title>
        <authorList>
            <consortium name="US DOE Joint Genome Institute"/>
            <person name="Lucas S."/>
            <person name="Copeland A."/>
            <person name="Lapidus A."/>
            <person name="Glavina del Rio T."/>
            <person name="Dalin E."/>
            <person name="Tice H."/>
            <person name="Bruce D."/>
            <person name="Goodwin L."/>
            <person name="Pitluck S."/>
            <person name="Chertkov O."/>
            <person name="Brettin T."/>
            <person name="Detter J.C."/>
            <person name="Han C."/>
            <person name="Larimer F."/>
            <person name="Land M."/>
            <person name="Hauser L."/>
            <person name="Kyrpides N."/>
            <person name="Mikhailova N."/>
            <person name="Balakrishnan V."/>
            <person name="Glasner J."/>
            <person name="Perna N.T."/>
        </authorList>
    </citation>
    <scope>NUCLEOTIDE SEQUENCE [LARGE SCALE GENOMIC DNA]</scope>
    <source>
        <strain evidence="8">Ech703</strain>
    </source>
</reference>
<dbReference type="STRING" id="579405.Dd703_2274"/>
<feature type="chain" id="PRO_5002963165" description="N-acetylmuramoyl-L-alanine amidase" evidence="6">
    <location>
        <begin position="23"/>
        <end position="280"/>
    </location>
</feature>
<dbReference type="Pfam" id="PF01510">
    <property type="entry name" value="Amidase_2"/>
    <property type="match status" value="1"/>
</dbReference>
<dbReference type="PANTHER" id="PTHR30417:SF1">
    <property type="entry name" value="N-ACETYLMURAMOYL-L-ALANINE AMIDASE AMID"/>
    <property type="match status" value="1"/>
</dbReference>
<evidence type="ECO:0000256" key="2">
    <source>
        <dbReference type="ARBA" id="ARBA00007553"/>
    </source>
</evidence>
<evidence type="ECO:0000256" key="3">
    <source>
        <dbReference type="ARBA" id="ARBA00011901"/>
    </source>
</evidence>
<keyword evidence="9" id="KW-1185">Reference proteome</keyword>
<evidence type="ECO:0000256" key="4">
    <source>
        <dbReference type="ARBA" id="ARBA00022801"/>
    </source>
</evidence>
<dbReference type="EMBL" id="CP001654">
    <property type="protein sequence ID" value="ACS86059.1"/>
    <property type="molecule type" value="Genomic_DNA"/>
</dbReference>
<dbReference type="SUPFAM" id="SSF55846">
    <property type="entry name" value="N-acetylmuramoyl-L-alanine amidase-like"/>
    <property type="match status" value="1"/>
</dbReference>
<dbReference type="SUPFAM" id="SSF47090">
    <property type="entry name" value="PGBD-like"/>
    <property type="match status" value="1"/>
</dbReference>
<feature type="domain" description="N-acetylmuramoyl-L-alanine amidase" evidence="7">
    <location>
        <begin position="35"/>
        <end position="181"/>
    </location>
</feature>
<dbReference type="FunFam" id="3.40.80.10:FF:000003">
    <property type="entry name" value="N-acetylmuramoyl-L-alanine amidase"/>
    <property type="match status" value="1"/>
</dbReference>
<evidence type="ECO:0000313" key="9">
    <source>
        <dbReference type="Proteomes" id="UP000002734"/>
    </source>
</evidence>
<dbReference type="Proteomes" id="UP000002734">
    <property type="component" value="Chromosome"/>
</dbReference>
<keyword evidence="4 8" id="KW-0378">Hydrolase</keyword>
<proteinExistence type="inferred from homology"/>
<dbReference type="InterPro" id="IPR051206">
    <property type="entry name" value="NAMLAA_amidase_2"/>
</dbReference>
<comment type="catalytic activity">
    <reaction evidence="1">
        <text>Hydrolyzes the link between N-acetylmuramoyl residues and L-amino acid residues in certain cell-wall glycopeptides.</text>
        <dbReference type="EC" id="3.5.1.28"/>
    </reaction>
</comment>
<keyword evidence="5" id="KW-0961">Cell wall biogenesis/degradation</keyword>
<dbReference type="InterPro" id="IPR036365">
    <property type="entry name" value="PGBD-like_sf"/>
</dbReference>
<dbReference type="SMART" id="SM00644">
    <property type="entry name" value="Ami_2"/>
    <property type="match status" value="1"/>
</dbReference>
<dbReference type="Gene3D" id="3.40.80.10">
    <property type="entry name" value="Peptidoglycan recognition protein-like"/>
    <property type="match status" value="1"/>
</dbReference>
<feature type="signal peptide" evidence="6">
    <location>
        <begin position="1"/>
        <end position="22"/>
    </location>
</feature>
<evidence type="ECO:0000256" key="1">
    <source>
        <dbReference type="ARBA" id="ARBA00001561"/>
    </source>
</evidence>
<dbReference type="GO" id="GO:0071555">
    <property type="term" value="P:cell wall organization"/>
    <property type="evidence" value="ECO:0007669"/>
    <property type="project" value="UniProtKB-KW"/>
</dbReference>
<evidence type="ECO:0000256" key="6">
    <source>
        <dbReference type="SAM" id="SignalP"/>
    </source>
</evidence>
<gene>
    <name evidence="8" type="ordered locus">Dd703_2274</name>
</gene>
<dbReference type="PROSITE" id="PS51257">
    <property type="entry name" value="PROKAR_LIPOPROTEIN"/>
    <property type="match status" value="1"/>
</dbReference>
<dbReference type="GO" id="GO:0019867">
    <property type="term" value="C:outer membrane"/>
    <property type="evidence" value="ECO:0007669"/>
    <property type="project" value="TreeGrafter"/>
</dbReference>
<organism evidence="8 9">
    <name type="scientific">Musicola paradisiaca (strain Ech703)</name>
    <name type="common">Dickeya paradisiaca</name>
    <name type="synonym">Dickeya dadantii</name>
    <dbReference type="NCBI Taxonomy" id="579405"/>
    <lineage>
        <taxon>Bacteria</taxon>
        <taxon>Pseudomonadati</taxon>
        <taxon>Pseudomonadota</taxon>
        <taxon>Gammaproteobacteria</taxon>
        <taxon>Enterobacterales</taxon>
        <taxon>Pectobacteriaceae</taxon>
        <taxon>Musicola</taxon>
    </lineage>
</organism>
<name>C6C7W7_MUSP7</name>
<evidence type="ECO:0000256" key="5">
    <source>
        <dbReference type="ARBA" id="ARBA00023316"/>
    </source>
</evidence>
<keyword evidence="6" id="KW-0732">Signal</keyword>
<dbReference type="HOGENOM" id="CLU_049290_2_1_6"/>
<protein>
    <recommendedName>
        <fullName evidence="3">N-acetylmuramoyl-L-alanine amidase</fullName>
        <ecNumber evidence="3">3.5.1.28</ecNumber>
    </recommendedName>
</protein>
<dbReference type="Gene3D" id="1.10.101.10">
    <property type="entry name" value="PGBD-like superfamily/PGBD"/>
    <property type="match status" value="1"/>
</dbReference>
<dbReference type="KEGG" id="dda:Dd703_2274"/>
<evidence type="ECO:0000259" key="7">
    <source>
        <dbReference type="SMART" id="SM00644"/>
    </source>
</evidence>
<dbReference type="PANTHER" id="PTHR30417">
    <property type="entry name" value="N-ACETYLMURAMOYL-L-ALANINE AMIDASE AMID"/>
    <property type="match status" value="1"/>
</dbReference>
<dbReference type="GO" id="GO:0009253">
    <property type="term" value="P:peptidoglycan catabolic process"/>
    <property type="evidence" value="ECO:0007669"/>
    <property type="project" value="InterPro"/>
</dbReference>
<dbReference type="CDD" id="cd06583">
    <property type="entry name" value="PGRP"/>
    <property type="match status" value="1"/>
</dbReference>
<comment type="similarity">
    <text evidence="2">Belongs to the N-acetylmuramoyl-L-alanine amidase 2 family.</text>
</comment>